<gene>
    <name evidence="5" type="primary">glgD</name>
    <name evidence="5" type="ORF">ERL59_03640</name>
</gene>
<dbReference type="EMBL" id="SIJB01000008">
    <property type="protein sequence ID" value="NBI28052.1"/>
    <property type="molecule type" value="Genomic_DNA"/>
</dbReference>
<dbReference type="OrthoDB" id="9801810at2"/>
<evidence type="ECO:0000256" key="1">
    <source>
        <dbReference type="ARBA" id="ARBA00010443"/>
    </source>
</evidence>
<dbReference type="GO" id="GO:0005978">
    <property type="term" value="P:glycogen biosynthetic process"/>
    <property type="evidence" value="ECO:0007669"/>
    <property type="project" value="UniProtKB-KW"/>
</dbReference>
<protein>
    <submittedName>
        <fullName evidence="5">Glucose-1-phosphate adenylyltransferase subunit GlgD</fullName>
        <ecNumber evidence="5">2.7.7.27</ecNumber>
    </submittedName>
</protein>
<dbReference type="PANTHER" id="PTHR43523:SF6">
    <property type="entry name" value="GLYCOGEN BIOSYNTHESIS PROTEIN GLGD"/>
    <property type="match status" value="1"/>
</dbReference>
<proteinExistence type="inferred from homology"/>
<dbReference type="SUPFAM" id="SSF51161">
    <property type="entry name" value="Trimeric LpxA-like enzymes"/>
    <property type="match status" value="1"/>
</dbReference>
<dbReference type="InterPro" id="IPR005835">
    <property type="entry name" value="NTP_transferase_dom"/>
</dbReference>
<keyword evidence="5" id="KW-0548">Nucleotidyltransferase</keyword>
<dbReference type="GO" id="GO:0008878">
    <property type="term" value="F:glucose-1-phosphate adenylyltransferase activity"/>
    <property type="evidence" value="ECO:0007669"/>
    <property type="project" value="UniProtKB-EC"/>
</dbReference>
<comment type="similarity">
    <text evidence="1">Belongs to the bacterial/plant glucose-1-phosphate adenylyltransferase family.</text>
</comment>
<sequence>MKNVMGIINLVNEIDQLEELTYNRCIASTPFGGRYRFIDFILSSFVNSGIHKVCMFTHTKYRSLMDHLGSGKEWDLDRKQHGLRVLPPLFEEPKEIRGDLHYFYGHRDYFFRSNEEYVILTKSHMICNIDFDPILKFHKDHKAQITLLYKDIKDEQFSLARPIKVSSDQTVTSMLDHQINATNDQISMEMFLMKKDLFLDLVETSIASGWKDFIEDAVIKNLDILNVYGYKFTGHLGIMNTVQSYYKNSMDLLNMSLYQTLFQQSYSIYTKTKDEAPATYKSNALVSNSLVTNGCIIEGTVENSILFRGVEVGKGARLKNCIIMPNSVIQQNVILENVILDKHVIVNMDKEIIGDPKTPYIAEKLKVI</sequence>
<dbReference type="InterPro" id="IPR011831">
    <property type="entry name" value="ADP-Glc_PPase"/>
</dbReference>
<keyword evidence="6" id="KW-1185">Reference proteome</keyword>
<feature type="domain" description="Glucose-1-phosphate adenylyltransferase/Bifunctional protein GlmU-like C-terminal hexapeptide" evidence="4">
    <location>
        <begin position="282"/>
        <end position="355"/>
    </location>
</feature>
<keyword evidence="2" id="KW-0320">Glycogen biosynthesis</keyword>
<dbReference type="Gene3D" id="2.160.10.10">
    <property type="entry name" value="Hexapeptide repeat proteins"/>
    <property type="match status" value="1"/>
</dbReference>
<dbReference type="Pfam" id="PF24894">
    <property type="entry name" value="Hexapep_GlmU"/>
    <property type="match status" value="1"/>
</dbReference>
<dbReference type="AlphaFoldDB" id="A0A6N9PZ17"/>
<evidence type="ECO:0000256" key="2">
    <source>
        <dbReference type="ARBA" id="ARBA00023056"/>
    </source>
</evidence>
<evidence type="ECO:0000259" key="4">
    <source>
        <dbReference type="Pfam" id="PF24894"/>
    </source>
</evidence>
<reference evidence="5 6" key="1">
    <citation type="submission" date="2019-01" db="EMBL/GenBank/DDBJ databases">
        <title>Chengkuizengella sp. nov., isolated from deep-sea sediment of East Pacific Ocean.</title>
        <authorList>
            <person name="Yang J."/>
            <person name="Lai Q."/>
            <person name="Shao Z."/>
        </authorList>
    </citation>
    <scope>NUCLEOTIDE SEQUENCE [LARGE SCALE GENOMIC DNA]</scope>
    <source>
        <strain evidence="5 6">YPA3-1-1</strain>
    </source>
</reference>
<name>A0A6N9PZ17_9BACL</name>
<evidence type="ECO:0000313" key="5">
    <source>
        <dbReference type="EMBL" id="NBI28052.1"/>
    </source>
</evidence>
<dbReference type="Pfam" id="PF00483">
    <property type="entry name" value="NTP_transferase"/>
    <property type="match status" value="1"/>
</dbReference>
<dbReference type="PANTHER" id="PTHR43523">
    <property type="entry name" value="GLUCOSE-1-PHOSPHATE ADENYLYLTRANSFERASE-RELATED"/>
    <property type="match status" value="1"/>
</dbReference>
<dbReference type="EC" id="2.7.7.27" evidence="5"/>
<dbReference type="Proteomes" id="UP000448943">
    <property type="component" value="Unassembled WGS sequence"/>
</dbReference>
<dbReference type="RefSeq" id="WP_160644630.1">
    <property type="nucleotide sequence ID" value="NZ_SIJB01000008.1"/>
</dbReference>
<dbReference type="InterPro" id="IPR029044">
    <property type="entry name" value="Nucleotide-diphossugar_trans"/>
</dbReference>
<dbReference type="InterPro" id="IPR011004">
    <property type="entry name" value="Trimer_LpxA-like_sf"/>
</dbReference>
<comment type="caution">
    <text evidence="5">The sequence shown here is derived from an EMBL/GenBank/DDBJ whole genome shotgun (WGS) entry which is preliminary data.</text>
</comment>
<organism evidence="5 6">
    <name type="scientific">Chengkuizengella marina</name>
    <dbReference type="NCBI Taxonomy" id="2507566"/>
    <lineage>
        <taxon>Bacteria</taxon>
        <taxon>Bacillati</taxon>
        <taxon>Bacillota</taxon>
        <taxon>Bacilli</taxon>
        <taxon>Bacillales</taxon>
        <taxon>Paenibacillaceae</taxon>
        <taxon>Chengkuizengella</taxon>
    </lineage>
</organism>
<dbReference type="InterPro" id="IPR011832">
    <property type="entry name" value="GlgDAde_trans"/>
</dbReference>
<dbReference type="NCBIfam" id="TIGR02092">
    <property type="entry name" value="glgD"/>
    <property type="match status" value="1"/>
</dbReference>
<feature type="domain" description="Nucleotidyl transferase" evidence="3">
    <location>
        <begin position="16"/>
        <end position="222"/>
    </location>
</feature>
<dbReference type="Gene3D" id="3.90.550.10">
    <property type="entry name" value="Spore Coat Polysaccharide Biosynthesis Protein SpsA, Chain A"/>
    <property type="match status" value="1"/>
</dbReference>
<dbReference type="CDD" id="cd02508">
    <property type="entry name" value="ADP_Glucose_PP"/>
    <property type="match status" value="1"/>
</dbReference>
<keyword evidence="5" id="KW-0808">Transferase</keyword>
<dbReference type="InterPro" id="IPR056818">
    <property type="entry name" value="GlmU/GlgC-like_hexapep"/>
</dbReference>
<dbReference type="SUPFAM" id="SSF53448">
    <property type="entry name" value="Nucleotide-diphospho-sugar transferases"/>
    <property type="match status" value="1"/>
</dbReference>
<evidence type="ECO:0000313" key="6">
    <source>
        <dbReference type="Proteomes" id="UP000448943"/>
    </source>
</evidence>
<accession>A0A6N9PZ17</accession>
<evidence type="ECO:0000259" key="3">
    <source>
        <dbReference type="Pfam" id="PF00483"/>
    </source>
</evidence>
<dbReference type="CDD" id="cd04651">
    <property type="entry name" value="LbH_G1P_AT_C"/>
    <property type="match status" value="1"/>
</dbReference>